<dbReference type="AlphaFoldDB" id="A0A3M2LWJ1"/>
<accession>A0A3M2LWJ1</accession>
<reference evidence="2 3" key="1">
    <citation type="submission" date="2018-10" db="EMBL/GenBank/DDBJ databases">
        <title>Isolation from soil.</title>
        <authorList>
            <person name="Hu J."/>
        </authorList>
    </citation>
    <scope>NUCLEOTIDE SEQUENCE [LARGE SCALE GENOMIC DNA]</scope>
    <source>
        <strain evidence="2 3">NEAU-Ht49</strain>
    </source>
</reference>
<protein>
    <submittedName>
        <fullName evidence="2">Uncharacterized protein</fullName>
    </submittedName>
</protein>
<name>A0A3M2LWJ1_9ACTN</name>
<evidence type="ECO:0000256" key="1">
    <source>
        <dbReference type="SAM" id="MobiDB-lite"/>
    </source>
</evidence>
<keyword evidence="3" id="KW-1185">Reference proteome</keyword>
<feature type="compositionally biased region" description="Basic and acidic residues" evidence="1">
    <location>
        <begin position="39"/>
        <end position="60"/>
    </location>
</feature>
<dbReference type="Proteomes" id="UP000282674">
    <property type="component" value="Unassembled WGS sequence"/>
</dbReference>
<evidence type="ECO:0000313" key="3">
    <source>
        <dbReference type="Proteomes" id="UP000282674"/>
    </source>
</evidence>
<gene>
    <name evidence="2" type="ORF">EBO15_23670</name>
</gene>
<organism evidence="2 3">
    <name type="scientific">Actinomadura harenae</name>
    <dbReference type="NCBI Taxonomy" id="2483351"/>
    <lineage>
        <taxon>Bacteria</taxon>
        <taxon>Bacillati</taxon>
        <taxon>Actinomycetota</taxon>
        <taxon>Actinomycetes</taxon>
        <taxon>Streptosporangiales</taxon>
        <taxon>Thermomonosporaceae</taxon>
        <taxon>Actinomadura</taxon>
    </lineage>
</organism>
<proteinExistence type="predicted"/>
<feature type="region of interest" description="Disordered" evidence="1">
    <location>
        <begin position="17"/>
        <end position="60"/>
    </location>
</feature>
<dbReference type="EMBL" id="RFFG01000044">
    <property type="protein sequence ID" value="RMI41280.1"/>
    <property type="molecule type" value="Genomic_DNA"/>
</dbReference>
<sequence length="60" mass="6298">MEDLRIVDDEMLAAVGLGKATSNSGKSKTDEGDALSGPGKDESGRTADDGEPVLKRYDLD</sequence>
<comment type="caution">
    <text evidence="2">The sequence shown here is derived from an EMBL/GenBank/DDBJ whole genome shotgun (WGS) entry which is preliminary data.</text>
</comment>
<evidence type="ECO:0000313" key="2">
    <source>
        <dbReference type="EMBL" id="RMI41280.1"/>
    </source>
</evidence>